<feature type="region of interest" description="Disordered" evidence="1">
    <location>
        <begin position="201"/>
        <end position="227"/>
    </location>
</feature>
<dbReference type="Proteomes" id="UP000013827">
    <property type="component" value="Unassembled WGS sequence"/>
</dbReference>
<evidence type="ECO:0000313" key="4">
    <source>
        <dbReference type="Proteomes" id="UP000013827"/>
    </source>
</evidence>
<dbReference type="HOGENOM" id="CLU_673690_0_0_1"/>
<feature type="region of interest" description="Disordered" evidence="1">
    <location>
        <begin position="1"/>
        <end position="99"/>
    </location>
</feature>
<keyword evidence="4" id="KW-1185">Reference proteome</keyword>
<evidence type="ECO:0000256" key="2">
    <source>
        <dbReference type="SAM" id="Phobius"/>
    </source>
</evidence>
<reference evidence="4" key="1">
    <citation type="journal article" date="2013" name="Nature">
        <title>Pan genome of the phytoplankton Emiliania underpins its global distribution.</title>
        <authorList>
            <person name="Read B.A."/>
            <person name="Kegel J."/>
            <person name="Klute M.J."/>
            <person name="Kuo A."/>
            <person name="Lefebvre S.C."/>
            <person name="Maumus F."/>
            <person name="Mayer C."/>
            <person name="Miller J."/>
            <person name="Monier A."/>
            <person name="Salamov A."/>
            <person name="Young J."/>
            <person name="Aguilar M."/>
            <person name="Claverie J.M."/>
            <person name="Frickenhaus S."/>
            <person name="Gonzalez K."/>
            <person name="Herman E.K."/>
            <person name="Lin Y.C."/>
            <person name="Napier J."/>
            <person name="Ogata H."/>
            <person name="Sarno A.F."/>
            <person name="Shmutz J."/>
            <person name="Schroeder D."/>
            <person name="de Vargas C."/>
            <person name="Verret F."/>
            <person name="von Dassow P."/>
            <person name="Valentin K."/>
            <person name="Van de Peer Y."/>
            <person name="Wheeler G."/>
            <person name="Dacks J.B."/>
            <person name="Delwiche C.F."/>
            <person name="Dyhrman S.T."/>
            <person name="Glockner G."/>
            <person name="John U."/>
            <person name="Richards T."/>
            <person name="Worden A.Z."/>
            <person name="Zhang X."/>
            <person name="Grigoriev I.V."/>
            <person name="Allen A.E."/>
            <person name="Bidle K."/>
            <person name="Borodovsky M."/>
            <person name="Bowler C."/>
            <person name="Brownlee C."/>
            <person name="Cock J.M."/>
            <person name="Elias M."/>
            <person name="Gladyshev V.N."/>
            <person name="Groth M."/>
            <person name="Guda C."/>
            <person name="Hadaegh A."/>
            <person name="Iglesias-Rodriguez M.D."/>
            <person name="Jenkins J."/>
            <person name="Jones B.M."/>
            <person name="Lawson T."/>
            <person name="Leese F."/>
            <person name="Lindquist E."/>
            <person name="Lobanov A."/>
            <person name="Lomsadze A."/>
            <person name="Malik S.B."/>
            <person name="Marsh M.E."/>
            <person name="Mackinder L."/>
            <person name="Mock T."/>
            <person name="Mueller-Roeber B."/>
            <person name="Pagarete A."/>
            <person name="Parker M."/>
            <person name="Probert I."/>
            <person name="Quesneville H."/>
            <person name="Raines C."/>
            <person name="Rensing S.A."/>
            <person name="Riano-Pachon D.M."/>
            <person name="Richier S."/>
            <person name="Rokitta S."/>
            <person name="Shiraiwa Y."/>
            <person name="Soanes D.M."/>
            <person name="van der Giezen M."/>
            <person name="Wahlund T.M."/>
            <person name="Williams B."/>
            <person name="Wilson W."/>
            <person name="Wolfe G."/>
            <person name="Wurch L.L."/>
        </authorList>
    </citation>
    <scope>NUCLEOTIDE SEQUENCE</scope>
</reference>
<organism evidence="3 4">
    <name type="scientific">Emiliania huxleyi (strain CCMP1516)</name>
    <dbReference type="NCBI Taxonomy" id="280463"/>
    <lineage>
        <taxon>Eukaryota</taxon>
        <taxon>Haptista</taxon>
        <taxon>Haptophyta</taxon>
        <taxon>Prymnesiophyceae</taxon>
        <taxon>Isochrysidales</taxon>
        <taxon>Noelaerhabdaceae</taxon>
        <taxon>Emiliania</taxon>
    </lineage>
</organism>
<evidence type="ECO:0000256" key="1">
    <source>
        <dbReference type="SAM" id="MobiDB-lite"/>
    </source>
</evidence>
<dbReference type="RefSeq" id="XP_005785010.1">
    <property type="nucleotide sequence ID" value="XM_005784953.1"/>
</dbReference>
<dbReference type="KEGG" id="ehx:EMIHUDRAFT_230754"/>
<reference evidence="3" key="2">
    <citation type="submission" date="2024-10" db="UniProtKB">
        <authorList>
            <consortium name="EnsemblProtists"/>
        </authorList>
    </citation>
    <scope>IDENTIFICATION</scope>
</reference>
<dbReference type="AlphaFoldDB" id="A0A0D3K9Z6"/>
<name>A0A0D3K9Z6_EMIH1</name>
<dbReference type="GeneID" id="17277854"/>
<keyword evidence="2" id="KW-0812">Transmembrane</keyword>
<protein>
    <recommendedName>
        <fullName evidence="5">TPM domain-containing protein</fullName>
    </recommendedName>
</protein>
<sequence length="409" mass="42676">MARRESSAKDPVLSRLRPAAPDGRGPGARMAGGQPRMGMPQPQGRLSLGDVSSVPRQGRPSSATAARGQLASRPPLGRLSVGDVTSSSRPLPRGPLAPLSRAGAIAMEQRRHGKFTTGHVISHGRRPMALGRLSAADSMARDPEAGISRLSVGDVVPRASLQAPRRRRRWSRRVLLAVLGGVALAGILGLGLGLGLSAPGRDGGGDESGLLAPRPPEPPSPPPFSPLQAEVDNEVVLDLSSGVLLNKDRPATAAEIIDEIVKGITDQGQPAPVSITVIQRLDVVAFQPPGTSDDDFAAVLCSQLPADYDRERYWYMTVPLLVKTSGLDASHSVIDPPDFEGAADGTTATLQAVAIEMRTVVEPGSQDSLVEDAVASGDTKAAVARDVLASLLSPNVSDPNSFISNTTSY</sequence>
<evidence type="ECO:0008006" key="5">
    <source>
        <dbReference type="Google" id="ProtNLM"/>
    </source>
</evidence>
<feature type="compositionally biased region" description="Pro residues" evidence="1">
    <location>
        <begin position="213"/>
        <end position="225"/>
    </location>
</feature>
<dbReference type="EnsemblProtists" id="EOD32581">
    <property type="protein sequence ID" value="EOD32581"/>
    <property type="gene ID" value="EMIHUDRAFT_230754"/>
</dbReference>
<evidence type="ECO:0000313" key="3">
    <source>
        <dbReference type="EnsemblProtists" id="EOD32581"/>
    </source>
</evidence>
<proteinExistence type="predicted"/>
<dbReference type="PaxDb" id="2903-EOD32581"/>
<keyword evidence="2" id="KW-0472">Membrane</keyword>
<accession>A0A0D3K9Z6</accession>
<feature type="transmembrane region" description="Helical" evidence="2">
    <location>
        <begin position="174"/>
        <end position="196"/>
    </location>
</feature>
<keyword evidence="2" id="KW-1133">Transmembrane helix</keyword>